<dbReference type="RefSeq" id="WP_195898904.1">
    <property type="nucleotide sequence ID" value="NZ_JADOGI010000107.1"/>
</dbReference>
<dbReference type="InterPro" id="IPR017871">
    <property type="entry name" value="ABC_transporter-like_CS"/>
</dbReference>
<dbReference type="InterPro" id="IPR027417">
    <property type="entry name" value="P-loop_NTPase"/>
</dbReference>
<dbReference type="GO" id="GO:0005524">
    <property type="term" value="F:ATP binding"/>
    <property type="evidence" value="ECO:0007669"/>
    <property type="project" value="UniProtKB-KW"/>
</dbReference>
<dbReference type="SUPFAM" id="SSF52540">
    <property type="entry name" value="P-loop containing nucleoside triphosphate hydrolases"/>
    <property type="match status" value="1"/>
</dbReference>
<evidence type="ECO:0000259" key="5">
    <source>
        <dbReference type="PROSITE" id="PS50893"/>
    </source>
</evidence>
<evidence type="ECO:0000256" key="4">
    <source>
        <dbReference type="ARBA" id="ARBA00022840"/>
    </source>
</evidence>
<keyword evidence="3" id="KW-0547">Nucleotide-binding</keyword>
<dbReference type="Gene3D" id="3.40.50.300">
    <property type="entry name" value="P-loop containing nucleotide triphosphate hydrolases"/>
    <property type="match status" value="1"/>
</dbReference>
<evidence type="ECO:0000256" key="2">
    <source>
        <dbReference type="ARBA" id="ARBA00022448"/>
    </source>
</evidence>
<dbReference type="PROSITE" id="PS00211">
    <property type="entry name" value="ABC_TRANSPORTER_1"/>
    <property type="match status" value="1"/>
</dbReference>
<dbReference type="CDD" id="cd03257">
    <property type="entry name" value="ABC_NikE_OppD_transporters"/>
    <property type="match status" value="1"/>
</dbReference>
<dbReference type="Proteomes" id="UP000605361">
    <property type="component" value="Unassembled WGS sequence"/>
</dbReference>
<dbReference type="PROSITE" id="PS50893">
    <property type="entry name" value="ABC_TRANSPORTER_2"/>
    <property type="match status" value="1"/>
</dbReference>
<dbReference type="GO" id="GO:0016887">
    <property type="term" value="F:ATP hydrolysis activity"/>
    <property type="evidence" value="ECO:0007669"/>
    <property type="project" value="InterPro"/>
</dbReference>
<dbReference type="GO" id="GO:0055085">
    <property type="term" value="P:transmembrane transport"/>
    <property type="evidence" value="ECO:0007669"/>
    <property type="project" value="UniProtKB-ARBA"/>
</dbReference>
<evidence type="ECO:0000256" key="1">
    <source>
        <dbReference type="ARBA" id="ARBA00005417"/>
    </source>
</evidence>
<proteinExistence type="inferred from homology"/>
<organism evidence="6 7">
    <name type="scientific">Nonomuraea cypriaca</name>
    <dbReference type="NCBI Taxonomy" id="1187855"/>
    <lineage>
        <taxon>Bacteria</taxon>
        <taxon>Bacillati</taxon>
        <taxon>Actinomycetota</taxon>
        <taxon>Actinomycetes</taxon>
        <taxon>Streptosporangiales</taxon>
        <taxon>Streptosporangiaceae</taxon>
        <taxon>Nonomuraea</taxon>
    </lineage>
</organism>
<dbReference type="GO" id="GO:0015833">
    <property type="term" value="P:peptide transport"/>
    <property type="evidence" value="ECO:0007669"/>
    <property type="project" value="InterPro"/>
</dbReference>
<dbReference type="Pfam" id="PF00005">
    <property type="entry name" value="ABC_tran"/>
    <property type="match status" value="1"/>
</dbReference>
<evidence type="ECO:0000256" key="3">
    <source>
        <dbReference type="ARBA" id="ARBA00022741"/>
    </source>
</evidence>
<dbReference type="InterPro" id="IPR003593">
    <property type="entry name" value="AAA+_ATPase"/>
</dbReference>
<keyword evidence="7" id="KW-1185">Reference proteome</keyword>
<dbReference type="Pfam" id="PF08352">
    <property type="entry name" value="oligo_HPY"/>
    <property type="match status" value="1"/>
</dbReference>
<comment type="caution">
    <text evidence="6">The sequence shown here is derived from an EMBL/GenBank/DDBJ whole genome shotgun (WGS) entry which is preliminary data.</text>
</comment>
<protein>
    <submittedName>
        <fullName evidence="6">ABC transporter ATP-binding protein</fullName>
    </submittedName>
</protein>
<comment type="similarity">
    <text evidence="1">Belongs to the ABC transporter superfamily.</text>
</comment>
<sequence length="332" mass="35674">MSTVQDVPWVLEVDALSKRYGSGGNAVWAVQNSSFSVRQGECVALVGESGSGKTTLANIVVGLLPPTAGTVRISGSLDVPRLSARRAGRRRLARETQLVFQDPYSSLDPSKSIAAIVAEPLLLLGLSRAEARKRVSDLLGLVGLPDEMADRRPRELSGGQRQRVGIARALGPEPRLLVLDEPVASLDVSIQGQILSLLQEIRSRTGVALLVIAHDLGVVRAVSDRTLVMYRGRIVEAGATGTLLDAPIHPYTQGLRWSATADGRREMPAEAQKALEADSGHIPESDPGCVFRQRCWRVTERCAHHVERVNAADGAWADCNVPMRPKSGHGKG</sequence>
<name>A0A931AIZ5_9ACTN</name>
<dbReference type="NCBIfam" id="TIGR01727">
    <property type="entry name" value="oligo_HPY"/>
    <property type="match status" value="1"/>
</dbReference>
<dbReference type="InterPro" id="IPR050319">
    <property type="entry name" value="ABC_transp_ATP-bind"/>
</dbReference>
<reference evidence="6" key="1">
    <citation type="submission" date="2020-11" db="EMBL/GenBank/DDBJ databases">
        <title>Whole-genome analyses of Nonomuraea sp. K274.</title>
        <authorList>
            <person name="Veyisoglu A."/>
        </authorList>
    </citation>
    <scope>NUCLEOTIDE SEQUENCE</scope>
    <source>
        <strain evidence="6">K274</strain>
    </source>
</reference>
<dbReference type="PANTHER" id="PTHR43776:SF7">
    <property type="entry name" value="D,D-DIPEPTIDE TRANSPORT ATP-BINDING PROTEIN DDPF-RELATED"/>
    <property type="match status" value="1"/>
</dbReference>
<dbReference type="PANTHER" id="PTHR43776">
    <property type="entry name" value="TRANSPORT ATP-BINDING PROTEIN"/>
    <property type="match status" value="1"/>
</dbReference>
<keyword evidence="2" id="KW-0813">Transport</keyword>
<keyword evidence="4 6" id="KW-0067">ATP-binding</keyword>
<evidence type="ECO:0000313" key="6">
    <source>
        <dbReference type="EMBL" id="MBF8189977.1"/>
    </source>
</evidence>
<dbReference type="EMBL" id="JADOGI010000107">
    <property type="protein sequence ID" value="MBF8189977.1"/>
    <property type="molecule type" value="Genomic_DNA"/>
</dbReference>
<accession>A0A931AIZ5</accession>
<evidence type="ECO:0000313" key="7">
    <source>
        <dbReference type="Proteomes" id="UP000605361"/>
    </source>
</evidence>
<feature type="domain" description="ABC transporter" evidence="5">
    <location>
        <begin position="11"/>
        <end position="256"/>
    </location>
</feature>
<dbReference type="SMART" id="SM00382">
    <property type="entry name" value="AAA"/>
    <property type="match status" value="1"/>
</dbReference>
<dbReference type="InterPro" id="IPR013563">
    <property type="entry name" value="Oligopep_ABC_C"/>
</dbReference>
<dbReference type="InterPro" id="IPR003439">
    <property type="entry name" value="ABC_transporter-like_ATP-bd"/>
</dbReference>
<gene>
    <name evidence="6" type="ORF">ITP53_30480</name>
</gene>
<dbReference type="AlphaFoldDB" id="A0A931AIZ5"/>